<dbReference type="AlphaFoldDB" id="A0A2Z6QTR6"/>
<accession>A0A2Z6QTR6</accession>
<gene>
    <name evidence="3" type="ORF">RclHR1_01040021</name>
</gene>
<keyword evidence="4" id="KW-1185">Reference proteome</keyword>
<feature type="domain" description="Transposase Tc1-like" evidence="1">
    <location>
        <begin position="69"/>
        <end position="142"/>
    </location>
</feature>
<dbReference type="PANTHER" id="PTHR23022">
    <property type="entry name" value="TRANSPOSABLE ELEMENT-RELATED"/>
    <property type="match status" value="1"/>
</dbReference>
<dbReference type="InterPro" id="IPR009057">
    <property type="entry name" value="Homeodomain-like_sf"/>
</dbReference>
<dbReference type="InterPro" id="IPR002492">
    <property type="entry name" value="Transposase_Tc1-like"/>
</dbReference>
<sequence>MAPTSELEIQRLTVKELWDNNIRKPSEIIKITGFPKSTVYDIVNRLKKTGSVKHLPIPGRPLILSPTKCRYLGRLLKNDNATTSALMTTKLNNLYPNLNVSTRTVQRTLKNKLNYIVCKPRPVPFLKASHVEARFQWALNHNHDDWSHTIFSDESTFQTFRNTQIVRYKAGNLRPSHPMVKHPYKVHVWGAFSRQGPIGVALFTGKMNSAKYREILQFQLLPNAYHAGYGWKFQQDNAPTHTAKLTQQFFVINDVPVIDWPANSPDLNPIENLWAILKGNVEKMVNNWIMKKKSLSGDDFQGIIQQEWDNIDQNVFFNLADTKADDNDLTDLKEEDFCGSKVVIVSVSSASQSKPAYDHSYFCNKILDQYPNLYTECSSENFNYYGITDETSCGDYICPLCKLGHDDEEIESRYKTGSYFIKCEQCEIEIVV</sequence>
<dbReference type="InterPro" id="IPR047655">
    <property type="entry name" value="Transpos_IS630-like"/>
</dbReference>
<dbReference type="PANTHER" id="PTHR23022:SF135">
    <property type="entry name" value="SI:DKEY-77F5.3"/>
    <property type="match status" value="1"/>
</dbReference>
<protein>
    <recommendedName>
        <fullName evidence="5">Tc1-like transposase DDE domain-containing protein</fullName>
    </recommendedName>
</protein>
<evidence type="ECO:0000259" key="1">
    <source>
        <dbReference type="Pfam" id="PF01498"/>
    </source>
</evidence>
<dbReference type="InterPro" id="IPR038717">
    <property type="entry name" value="Tc1-like_DDE_dom"/>
</dbReference>
<dbReference type="GO" id="GO:0015074">
    <property type="term" value="P:DNA integration"/>
    <property type="evidence" value="ECO:0007669"/>
    <property type="project" value="InterPro"/>
</dbReference>
<dbReference type="SUPFAM" id="SSF46689">
    <property type="entry name" value="Homeodomain-like"/>
    <property type="match status" value="1"/>
</dbReference>
<organism evidence="3 4">
    <name type="scientific">Rhizophagus clarus</name>
    <dbReference type="NCBI Taxonomy" id="94130"/>
    <lineage>
        <taxon>Eukaryota</taxon>
        <taxon>Fungi</taxon>
        <taxon>Fungi incertae sedis</taxon>
        <taxon>Mucoromycota</taxon>
        <taxon>Glomeromycotina</taxon>
        <taxon>Glomeromycetes</taxon>
        <taxon>Glomerales</taxon>
        <taxon>Glomeraceae</taxon>
        <taxon>Rhizophagus</taxon>
    </lineage>
</organism>
<dbReference type="NCBIfam" id="NF033545">
    <property type="entry name" value="transpos_IS630"/>
    <property type="match status" value="1"/>
</dbReference>
<feature type="domain" description="Tc1-like transposase DDE" evidence="2">
    <location>
        <begin position="149"/>
        <end position="283"/>
    </location>
</feature>
<dbReference type="Pfam" id="PF13358">
    <property type="entry name" value="DDE_3"/>
    <property type="match status" value="1"/>
</dbReference>
<proteinExistence type="predicted"/>
<evidence type="ECO:0008006" key="5">
    <source>
        <dbReference type="Google" id="ProtNLM"/>
    </source>
</evidence>
<dbReference type="EMBL" id="BEXD01000047">
    <property type="protein sequence ID" value="GBB83716.1"/>
    <property type="molecule type" value="Genomic_DNA"/>
</dbReference>
<reference evidence="3 4" key="1">
    <citation type="submission" date="2017-11" db="EMBL/GenBank/DDBJ databases">
        <title>The genome of Rhizophagus clarus HR1 reveals common genetic basis of auxotrophy among arbuscular mycorrhizal fungi.</title>
        <authorList>
            <person name="Kobayashi Y."/>
        </authorList>
    </citation>
    <scope>NUCLEOTIDE SEQUENCE [LARGE SCALE GENOMIC DNA]</scope>
    <source>
        <strain evidence="3 4">HR1</strain>
    </source>
</reference>
<evidence type="ECO:0000259" key="2">
    <source>
        <dbReference type="Pfam" id="PF13358"/>
    </source>
</evidence>
<dbReference type="GO" id="GO:0003677">
    <property type="term" value="F:DNA binding"/>
    <property type="evidence" value="ECO:0007669"/>
    <property type="project" value="InterPro"/>
</dbReference>
<evidence type="ECO:0000313" key="4">
    <source>
        <dbReference type="Proteomes" id="UP000247702"/>
    </source>
</evidence>
<name>A0A2Z6QTR6_9GLOM</name>
<dbReference type="InterPro" id="IPR036397">
    <property type="entry name" value="RNaseH_sf"/>
</dbReference>
<evidence type="ECO:0000313" key="3">
    <source>
        <dbReference type="EMBL" id="GBB83716.1"/>
    </source>
</evidence>
<dbReference type="STRING" id="94130.A0A2Z6QTR6"/>
<dbReference type="Gene3D" id="3.30.420.10">
    <property type="entry name" value="Ribonuclease H-like superfamily/Ribonuclease H"/>
    <property type="match status" value="1"/>
</dbReference>
<dbReference type="Pfam" id="PF01498">
    <property type="entry name" value="HTH_Tnp_Tc3_2"/>
    <property type="match status" value="1"/>
</dbReference>
<dbReference type="InterPro" id="IPR052338">
    <property type="entry name" value="Transposase_5"/>
</dbReference>
<comment type="caution">
    <text evidence="3">The sequence shown here is derived from an EMBL/GenBank/DDBJ whole genome shotgun (WGS) entry which is preliminary data.</text>
</comment>
<dbReference type="Proteomes" id="UP000247702">
    <property type="component" value="Unassembled WGS sequence"/>
</dbReference>
<dbReference type="GO" id="GO:0006313">
    <property type="term" value="P:DNA transposition"/>
    <property type="evidence" value="ECO:0007669"/>
    <property type="project" value="InterPro"/>
</dbReference>